<organism evidence="2 3">
    <name type="scientific">Pseudoalteromonas marina</name>
    <dbReference type="NCBI Taxonomy" id="267375"/>
    <lineage>
        <taxon>Bacteria</taxon>
        <taxon>Pseudomonadati</taxon>
        <taxon>Pseudomonadota</taxon>
        <taxon>Gammaproteobacteria</taxon>
        <taxon>Alteromonadales</taxon>
        <taxon>Pseudoalteromonadaceae</taxon>
        <taxon>Pseudoalteromonas</taxon>
    </lineage>
</organism>
<sequence>MKQVSNIILAIIIVITSLNMIDFPWELRFTDVKNNYLFVMVLSILLPFSALLWSLFRDSKPSKVAGIILSLCLSAPCYIVFIFANSDYADIKNEGIDYSFEEINRLRVNDNSYVLYRTNGGATTSFGLVLRLEKKVAFGLNVVNVIYSKYKASESTLESIGSQQIKMQIQPYDKHGKVEVVVLNI</sequence>
<keyword evidence="1" id="KW-0812">Transmembrane</keyword>
<evidence type="ECO:0000256" key="1">
    <source>
        <dbReference type="SAM" id="Phobius"/>
    </source>
</evidence>
<reference evidence="2" key="1">
    <citation type="submission" date="2023-07" db="EMBL/GenBank/DDBJ databases">
        <title>Genome content predicts the carbon catabolic preferences of heterotrophic bacteria.</title>
        <authorList>
            <person name="Gralka M."/>
        </authorList>
    </citation>
    <scope>NUCLEOTIDE SEQUENCE</scope>
    <source>
        <strain evidence="2">4G09</strain>
    </source>
</reference>
<evidence type="ECO:0000313" key="3">
    <source>
        <dbReference type="Proteomes" id="UP001177212"/>
    </source>
</evidence>
<keyword evidence="1" id="KW-1133">Transmembrane helix</keyword>
<name>A0ABT9F9Y9_9GAMM</name>
<feature type="transmembrane region" description="Helical" evidence="1">
    <location>
        <begin position="63"/>
        <end position="84"/>
    </location>
</feature>
<evidence type="ECO:0000313" key="2">
    <source>
        <dbReference type="EMBL" id="MDP2563592.1"/>
    </source>
</evidence>
<proteinExistence type="predicted"/>
<keyword evidence="3" id="KW-1185">Reference proteome</keyword>
<gene>
    <name evidence="2" type="ORF">Q8W34_03065</name>
</gene>
<protein>
    <submittedName>
        <fullName evidence="2">Uncharacterized protein</fullName>
    </submittedName>
</protein>
<keyword evidence="1" id="KW-0472">Membrane</keyword>
<feature type="transmembrane region" description="Helical" evidence="1">
    <location>
        <begin position="37"/>
        <end position="56"/>
    </location>
</feature>
<dbReference type="Proteomes" id="UP001177212">
    <property type="component" value="Unassembled WGS sequence"/>
</dbReference>
<feature type="transmembrane region" description="Helical" evidence="1">
    <location>
        <begin position="7"/>
        <end position="25"/>
    </location>
</feature>
<dbReference type="RefSeq" id="WP_010556285.1">
    <property type="nucleotide sequence ID" value="NZ_AHCB03000012.1"/>
</dbReference>
<comment type="caution">
    <text evidence="2">The sequence shown here is derived from an EMBL/GenBank/DDBJ whole genome shotgun (WGS) entry which is preliminary data.</text>
</comment>
<dbReference type="EMBL" id="JAUYVT010000002">
    <property type="protein sequence ID" value="MDP2563592.1"/>
    <property type="molecule type" value="Genomic_DNA"/>
</dbReference>
<accession>A0ABT9F9Y9</accession>